<dbReference type="RefSeq" id="WP_187008668.1">
    <property type="nucleotide sequence ID" value="NZ_JACRUI010000001.1"/>
</dbReference>
<organism evidence="3 4">
    <name type="scientific">Flavobacterium kayseriense</name>
    <dbReference type="NCBI Taxonomy" id="2764714"/>
    <lineage>
        <taxon>Bacteria</taxon>
        <taxon>Pseudomonadati</taxon>
        <taxon>Bacteroidota</taxon>
        <taxon>Flavobacteriia</taxon>
        <taxon>Flavobacteriales</taxon>
        <taxon>Flavobacteriaceae</taxon>
        <taxon>Flavobacterium</taxon>
    </lineage>
</organism>
<dbReference type="InterPro" id="IPR021782">
    <property type="entry name" value="DUF3347"/>
</dbReference>
<evidence type="ECO:0000259" key="2">
    <source>
        <dbReference type="Pfam" id="PF19335"/>
    </source>
</evidence>
<proteinExistence type="predicted"/>
<evidence type="ECO:0000313" key="4">
    <source>
        <dbReference type="Proteomes" id="UP000629963"/>
    </source>
</evidence>
<dbReference type="PROSITE" id="PS51257">
    <property type="entry name" value="PROKAR_LIPOPROTEIN"/>
    <property type="match status" value="1"/>
</dbReference>
<gene>
    <name evidence="3" type="ORF">H8R23_01515</name>
</gene>
<dbReference type="Pfam" id="PF19335">
    <property type="entry name" value="HMBD"/>
    <property type="match status" value="1"/>
</dbReference>
<sequence>MKKIILSAVLFGLVMVSCKQEAKQDTDEVAVETSAEQFSCPMHPEITGKKGDVCTECGMNLEVVKPEAEKEKVEKTTPVSAEVKASLSTDAIVADYLAVKNALAKDDSKLSATLAKKMSTTVSTTDASKVNANLKDKYAAIAASAAKQSAIIADNTGKIDVQRAAFANLSNDITDLVAVFGSNKKLYQDYCPMYNEGKNGYWISELKEIRNPYYGSEMLECGGMIKEIQ</sequence>
<keyword evidence="4" id="KW-1185">Reference proteome</keyword>
<dbReference type="EMBL" id="JACRUJ010000001">
    <property type="protein sequence ID" value="MBC5840068.1"/>
    <property type="molecule type" value="Genomic_DNA"/>
</dbReference>
<protein>
    <submittedName>
        <fullName evidence="3">DUF3347 domain-containing protein</fullName>
    </submittedName>
</protein>
<evidence type="ECO:0000259" key="1">
    <source>
        <dbReference type="Pfam" id="PF11827"/>
    </source>
</evidence>
<feature type="domain" description="Heavy metal binding" evidence="2">
    <location>
        <begin position="39"/>
        <end position="62"/>
    </location>
</feature>
<evidence type="ECO:0000313" key="3">
    <source>
        <dbReference type="EMBL" id="MBC5840068.1"/>
    </source>
</evidence>
<dbReference type="Proteomes" id="UP000629963">
    <property type="component" value="Unassembled WGS sequence"/>
</dbReference>
<accession>A0ABR7J3T3</accession>
<dbReference type="InterPro" id="IPR045800">
    <property type="entry name" value="HMBD"/>
</dbReference>
<name>A0ABR7J3T3_9FLAO</name>
<dbReference type="Pfam" id="PF11827">
    <property type="entry name" value="DUF3347"/>
    <property type="match status" value="1"/>
</dbReference>
<comment type="caution">
    <text evidence="3">The sequence shown here is derived from an EMBL/GenBank/DDBJ whole genome shotgun (WGS) entry which is preliminary data.</text>
</comment>
<feature type="domain" description="DUF3347" evidence="1">
    <location>
        <begin position="92"/>
        <end position="184"/>
    </location>
</feature>
<reference evidence="3 4" key="1">
    <citation type="submission" date="2020-08" db="EMBL/GenBank/DDBJ databases">
        <title>Description of novel Flavobacterium F-380 isolate.</title>
        <authorList>
            <person name="Saticioglu I.B."/>
            <person name="Duman M."/>
            <person name="Altun S."/>
        </authorList>
    </citation>
    <scope>NUCLEOTIDE SEQUENCE [LARGE SCALE GENOMIC DNA]</scope>
    <source>
        <strain evidence="3 4">F-380</strain>
    </source>
</reference>